<dbReference type="AlphaFoldDB" id="A0AAD9JCY7"/>
<reference evidence="2" key="1">
    <citation type="journal article" date="2023" name="Mol. Biol. Evol.">
        <title>Third-Generation Sequencing Reveals the Adaptive Role of the Epigenome in Three Deep-Sea Polychaetes.</title>
        <authorList>
            <person name="Perez M."/>
            <person name="Aroh O."/>
            <person name="Sun Y."/>
            <person name="Lan Y."/>
            <person name="Juniper S.K."/>
            <person name="Young C.R."/>
            <person name="Angers B."/>
            <person name="Qian P.Y."/>
        </authorList>
    </citation>
    <scope>NUCLEOTIDE SEQUENCE</scope>
    <source>
        <strain evidence="2">P08H-3</strain>
    </source>
</reference>
<dbReference type="Proteomes" id="UP001208570">
    <property type="component" value="Unassembled WGS sequence"/>
</dbReference>
<comment type="caution">
    <text evidence="2">The sequence shown here is derived from an EMBL/GenBank/DDBJ whole genome shotgun (WGS) entry which is preliminary data.</text>
</comment>
<name>A0AAD9JCY7_9ANNE</name>
<dbReference type="EMBL" id="JAODUP010000406">
    <property type="protein sequence ID" value="KAK2150418.1"/>
    <property type="molecule type" value="Genomic_DNA"/>
</dbReference>
<dbReference type="InterPro" id="IPR027417">
    <property type="entry name" value="P-loop_NTPase"/>
</dbReference>
<dbReference type="Gene3D" id="3.40.50.300">
    <property type="entry name" value="P-loop containing nucleotide triphosphate hydrolases"/>
    <property type="match status" value="1"/>
</dbReference>
<evidence type="ECO:0000313" key="2">
    <source>
        <dbReference type="EMBL" id="KAK2150418.1"/>
    </source>
</evidence>
<organism evidence="2 3">
    <name type="scientific">Paralvinella palmiformis</name>
    <dbReference type="NCBI Taxonomy" id="53620"/>
    <lineage>
        <taxon>Eukaryota</taxon>
        <taxon>Metazoa</taxon>
        <taxon>Spiralia</taxon>
        <taxon>Lophotrochozoa</taxon>
        <taxon>Annelida</taxon>
        <taxon>Polychaeta</taxon>
        <taxon>Sedentaria</taxon>
        <taxon>Canalipalpata</taxon>
        <taxon>Terebellida</taxon>
        <taxon>Terebelliformia</taxon>
        <taxon>Alvinellidae</taxon>
        <taxon>Paralvinella</taxon>
    </lineage>
</organism>
<dbReference type="GO" id="GO:0000049">
    <property type="term" value="F:tRNA binding"/>
    <property type="evidence" value="ECO:0007669"/>
    <property type="project" value="TreeGrafter"/>
</dbReference>
<dbReference type="PANTHER" id="PTHR20873:SF0">
    <property type="entry name" value="L-SERYL-TRNA(SEC) KINASE"/>
    <property type="match status" value="1"/>
</dbReference>
<protein>
    <submittedName>
        <fullName evidence="2">Uncharacterized protein</fullName>
    </submittedName>
</protein>
<keyword evidence="3" id="KW-1185">Reference proteome</keyword>
<accession>A0AAD9JCY7</accession>
<sequence length="399" mass="45847">MEVDPTHTSDCWIPLGSKECNNLVITNNLSTVDWNQQLLVRFPNLAAHDMVLIVMGMAHLACTISLTFALMPTGLWSKYHPGCDKTIIKMSGNEVLFTDDSNLWKTAGEHENIYYQSIDTTCNKNATLMATELCRHLVYLWQMLSHPTGPRAAKWRHLPFYQNAMDDWLEYELTFSGCSCMILQRMIHMCCTPLIALAWNTTWSCSHILLTQSAASMQVALQSRMTKFFSFARSAETKVTENTWKTCRKCVRLCLEQEIKGLLKEELQRNELREVDLTEMGHPERGEPKTRASKGDLYRMELQDRWIPEDLLTRYKKSWRITRTFSKDDGIGFCQVYIRCSVDEAQKENSMRTATEGMTVSQSTISTMATKFEAPNLENHWEASSFILDQVNCHAINSM</sequence>
<keyword evidence="1" id="KW-0472">Membrane</keyword>
<evidence type="ECO:0000256" key="1">
    <source>
        <dbReference type="SAM" id="Phobius"/>
    </source>
</evidence>
<gene>
    <name evidence="2" type="ORF">LSH36_406g02028</name>
</gene>
<evidence type="ECO:0000313" key="3">
    <source>
        <dbReference type="Proteomes" id="UP001208570"/>
    </source>
</evidence>
<proteinExistence type="predicted"/>
<dbReference type="InterPro" id="IPR052648">
    <property type="entry name" value="Ser-tRNA(Sec)_kinase"/>
</dbReference>
<keyword evidence="1" id="KW-1133">Transmembrane helix</keyword>
<feature type="transmembrane region" description="Helical" evidence="1">
    <location>
        <begin position="50"/>
        <end position="71"/>
    </location>
</feature>
<keyword evidence="1" id="KW-0812">Transmembrane</keyword>
<dbReference type="GO" id="GO:0016301">
    <property type="term" value="F:kinase activity"/>
    <property type="evidence" value="ECO:0007669"/>
    <property type="project" value="TreeGrafter"/>
</dbReference>
<dbReference type="PANTHER" id="PTHR20873">
    <property type="entry name" value="L-SERYL-TRNA(SEC) KINASE"/>
    <property type="match status" value="1"/>
</dbReference>